<dbReference type="AlphaFoldDB" id="A0A9P3UJD2"/>
<evidence type="ECO:0000313" key="3">
    <source>
        <dbReference type="Proteomes" id="UP001063166"/>
    </source>
</evidence>
<evidence type="ECO:0000256" key="1">
    <source>
        <dbReference type="SAM" id="MobiDB-lite"/>
    </source>
</evidence>
<dbReference type="OrthoDB" id="4085451at2759"/>
<feature type="region of interest" description="Disordered" evidence="1">
    <location>
        <begin position="1"/>
        <end position="56"/>
    </location>
</feature>
<gene>
    <name evidence="2" type="ORF">LshimejAT787_0209170</name>
</gene>
<dbReference type="Proteomes" id="UP001063166">
    <property type="component" value="Unassembled WGS sequence"/>
</dbReference>
<comment type="caution">
    <text evidence="2">The sequence shown here is derived from an EMBL/GenBank/DDBJ whole genome shotgun (WGS) entry which is preliminary data.</text>
</comment>
<dbReference type="EMBL" id="BRPK01000002">
    <property type="protein sequence ID" value="GLB35352.1"/>
    <property type="molecule type" value="Genomic_DNA"/>
</dbReference>
<evidence type="ECO:0000313" key="2">
    <source>
        <dbReference type="EMBL" id="GLB35352.1"/>
    </source>
</evidence>
<sequence>MGSAASKAGRKLPKRAEKPSWAGVRTPQPDEHLRDRLASETRTAEIEKDAQDPDFLQKLTRLGPVRVDHHMQPMRPKAAETHQLFKSRIESEHEAASPRPVHNRLHAAALSELLDKRKDARSVQDVEQLAKQYNIDVAKLEHLAQFVNTPSVQSGTVVRTVEKDGQESVMMTAVWIEPHLQK</sequence>
<accession>A0A9P3UJD2</accession>
<keyword evidence="3" id="KW-1185">Reference proteome</keyword>
<feature type="region of interest" description="Disordered" evidence="1">
    <location>
        <begin position="73"/>
        <end position="102"/>
    </location>
</feature>
<proteinExistence type="predicted"/>
<reference evidence="2" key="1">
    <citation type="submission" date="2022-07" db="EMBL/GenBank/DDBJ databases">
        <title>The genome of Lyophyllum shimeji provides insight into the initial evolution of ectomycorrhizal fungal genome.</title>
        <authorList>
            <person name="Kobayashi Y."/>
            <person name="Shibata T."/>
            <person name="Hirakawa H."/>
            <person name="Shigenobu S."/>
            <person name="Nishiyama T."/>
            <person name="Yamada A."/>
            <person name="Hasebe M."/>
            <person name="Kawaguchi M."/>
        </authorList>
    </citation>
    <scope>NUCLEOTIDE SEQUENCE</scope>
    <source>
        <strain evidence="2">AT787</strain>
    </source>
</reference>
<organism evidence="2 3">
    <name type="scientific">Lyophyllum shimeji</name>
    <name type="common">Hon-shimeji</name>
    <name type="synonym">Tricholoma shimeji</name>
    <dbReference type="NCBI Taxonomy" id="47721"/>
    <lineage>
        <taxon>Eukaryota</taxon>
        <taxon>Fungi</taxon>
        <taxon>Dikarya</taxon>
        <taxon>Basidiomycota</taxon>
        <taxon>Agaricomycotina</taxon>
        <taxon>Agaricomycetes</taxon>
        <taxon>Agaricomycetidae</taxon>
        <taxon>Agaricales</taxon>
        <taxon>Tricholomatineae</taxon>
        <taxon>Lyophyllaceae</taxon>
        <taxon>Lyophyllum</taxon>
    </lineage>
</organism>
<feature type="compositionally biased region" description="Basic and acidic residues" evidence="1">
    <location>
        <begin position="87"/>
        <end position="96"/>
    </location>
</feature>
<name>A0A9P3UJD2_LYOSH</name>
<feature type="compositionally biased region" description="Basic and acidic residues" evidence="1">
    <location>
        <begin position="28"/>
        <end position="51"/>
    </location>
</feature>
<protein>
    <submittedName>
        <fullName evidence="2">Uncharacterized protein</fullName>
    </submittedName>
</protein>